<evidence type="ECO:0000256" key="5">
    <source>
        <dbReference type="ARBA" id="ARBA00022989"/>
    </source>
</evidence>
<feature type="transmembrane region" description="Helical" evidence="7">
    <location>
        <begin position="159"/>
        <end position="182"/>
    </location>
</feature>
<evidence type="ECO:0000256" key="7">
    <source>
        <dbReference type="SAM" id="Phobius"/>
    </source>
</evidence>
<evidence type="ECO:0000256" key="4">
    <source>
        <dbReference type="ARBA" id="ARBA00022692"/>
    </source>
</evidence>
<evidence type="ECO:0000256" key="2">
    <source>
        <dbReference type="ARBA" id="ARBA00007543"/>
    </source>
</evidence>
<feature type="transmembrane region" description="Helical" evidence="7">
    <location>
        <begin position="232"/>
        <end position="250"/>
    </location>
</feature>
<keyword evidence="4 7" id="KW-0812">Transmembrane</keyword>
<dbReference type="EMBL" id="FXUA01000001">
    <property type="protein sequence ID" value="SMP07477.1"/>
    <property type="molecule type" value="Genomic_DNA"/>
</dbReference>
<gene>
    <name evidence="8" type="ORF">SAMN06265367_101603</name>
</gene>
<keyword evidence="9" id="KW-1185">Reference proteome</keyword>
<feature type="transmembrane region" description="Helical" evidence="7">
    <location>
        <begin position="262"/>
        <end position="280"/>
    </location>
</feature>
<feature type="transmembrane region" description="Helical" evidence="7">
    <location>
        <begin position="115"/>
        <end position="139"/>
    </location>
</feature>
<evidence type="ECO:0000256" key="1">
    <source>
        <dbReference type="ARBA" id="ARBA00004651"/>
    </source>
</evidence>
<keyword evidence="3" id="KW-1003">Cell membrane</keyword>
<feature type="transmembrane region" description="Helical" evidence="7">
    <location>
        <begin position="6"/>
        <end position="32"/>
    </location>
</feature>
<name>A0ABY1NF27_9BACT</name>
<comment type="subcellular location">
    <subcellularLocation>
        <location evidence="1">Cell membrane</location>
        <topology evidence="1">Multi-pass membrane protein</topology>
    </subcellularLocation>
</comment>
<reference evidence="8 9" key="1">
    <citation type="submission" date="2017-05" db="EMBL/GenBank/DDBJ databases">
        <authorList>
            <person name="Varghese N."/>
            <person name="Submissions S."/>
        </authorList>
    </citation>
    <scope>NUCLEOTIDE SEQUENCE [LARGE SCALE GENOMIC DNA]</scope>
    <source>
        <strain evidence="8 9">DSM 15360</strain>
    </source>
</reference>
<feature type="transmembrane region" description="Helical" evidence="7">
    <location>
        <begin position="202"/>
        <end position="226"/>
    </location>
</feature>
<evidence type="ECO:0000313" key="9">
    <source>
        <dbReference type="Proteomes" id="UP001157915"/>
    </source>
</evidence>
<proteinExistence type="inferred from homology"/>
<comment type="similarity">
    <text evidence="2">Belongs to the cytochrome ubiquinol oxidase subunit 2 family.</text>
</comment>
<keyword evidence="5 7" id="KW-1133">Transmembrane helix</keyword>
<dbReference type="RefSeq" id="WP_283411533.1">
    <property type="nucleotide sequence ID" value="NZ_FXUA01000001.1"/>
</dbReference>
<sequence>MLYVVIIFLCLSLLMYVLLGGADFGAGIVELVTPSSMREQLRNTTYKTIGPIWEANHMWLIIAIVILFVGFPPIYTVLSVHLHIPLALMLIGIIGRGTAFVFRHYDAYQDDMQKVYNLIFTYSSFITPLFLGLIFGAAIGGEIDTEASGFYEAYIHPWFNFFSISVGIFTVAICGFLASLFLVGEAKSAEVRLVVVKKAKLFIVFTVLAGGLVFAASIVDAVPLVGLLLKEWITIAVLLLATLAIVVLWLKLDRGSKALIRFLSGFIVSAILLAFGYHYFPDIIITKSGENLSVFNSAAIGKPIDTLAWALMIGSVFILPSLFYLLYSFQGSKEGEETFES</sequence>
<protein>
    <submittedName>
        <fullName evidence="8">Cytochrome bd-I ubiquinol oxidase subunit 2 apoprotein</fullName>
    </submittedName>
</protein>
<dbReference type="PANTHER" id="PTHR43141:SF4">
    <property type="entry name" value="CYTOCHROME BD2 SUBUNIT II"/>
    <property type="match status" value="1"/>
</dbReference>
<dbReference type="PANTHER" id="PTHR43141">
    <property type="entry name" value="CYTOCHROME BD2 SUBUNIT II"/>
    <property type="match status" value="1"/>
</dbReference>
<evidence type="ECO:0000313" key="8">
    <source>
        <dbReference type="EMBL" id="SMP07477.1"/>
    </source>
</evidence>
<feature type="transmembrane region" description="Helical" evidence="7">
    <location>
        <begin position="84"/>
        <end position="103"/>
    </location>
</feature>
<feature type="transmembrane region" description="Helical" evidence="7">
    <location>
        <begin position="58"/>
        <end position="78"/>
    </location>
</feature>
<feature type="transmembrane region" description="Helical" evidence="7">
    <location>
        <begin position="307"/>
        <end position="327"/>
    </location>
</feature>
<dbReference type="Pfam" id="PF02322">
    <property type="entry name" value="Cyt_bd_oxida_II"/>
    <property type="match status" value="1"/>
</dbReference>
<comment type="caution">
    <text evidence="8">The sequence shown here is derived from an EMBL/GenBank/DDBJ whole genome shotgun (WGS) entry which is preliminary data.</text>
</comment>
<evidence type="ECO:0000256" key="6">
    <source>
        <dbReference type="ARBA" id="ARBA00023136"/>
    </source>
</evidence>
<keyword evidence="6 7" id="KW-0472">Membrane</keyword>
<accession>A0ABY1NF27</accession>
<dbReference type="InterPro" id="IPR003317">
    <property type="entry name" value="Cyt-d_oxidase_su2"/>
</dbReference>
<evidence type="ECO:0000256" key="3">
    <source>
        <dbReference type="ARBA" id="ARBA00022475"/>
    </source>
</evidence>
<dbReference type="Proteomes" id="UP001157915">
    <property type="component" value="Unassembled WGS sequence"/>
</dbReference>
<organism evidence="8 9">
    <name type="scientific">Algoriphagus winogradskyi</name>
    <dbReference type="NCBI Taxonomy" id="237017"/>
    <lineage>
        <taxon>Bacteria</taxon>
        <taxon>Pseudomonadati</taxon>
        <taxon>Bacteroidota</taxon>
        <taxon>Cytophagia</taxon>
        <taxon>Cytophagales</taxon>
        <taxon>Cyclobacteriaceae</taxon>
        <taxon>Algoriphagus</taxon>
    </lineage>
</organism>